<feature type="region of interest" description="Disordered" evidence="1">
    <location>
        <begin position="45"/>
        <end position="74"/>
    </location>
</feature>
<protein>
    <submittedName>
        <fullName evidence="2">Uncharacterized protein</fullName>
    </submittedName>
</protein>
<organism evidence="2 3">
    <name type="scientific">Coniella lustricola</name>
    <dbReference type="NCBI Taxonomy" id="2025994"/>
    <lineage>
        <taxon>Eukaryota</taxon>
        <taxon>Fungi</taxon>
        <taxon>Dikarya</taxon>
        <taxon>Ascomycota</taxon>
        <taxon>Pezizomycotina</taxon>
        <taxon>Sordariomycetes</taxon>
        <taxon>Sordariomycetidae</taxon>
        <taxon>Diaporthales</taxon>
        <taxon>Schizoparmaceae</taxon>
        <taxon>Coniella</taxon>
    </lineage>
</organism>
<evidence type="ECO:0000313" key="2">
    <source>
        <dbReference type="EMBL" id="PSR85762.1"/>
    </source>
</evidence>
<dbReference type="AlphaFoldDB" id="A0A2T3A8L9"/>
<gene>
    <name evidence="2" type="ORF">BD289DRAFT_251853</name>
</gene>
<evidence type="ECO:0000256" key="1">
    <source>
        <dbReference type="SAM" id="MobiDB-lite"/>
    </source>
</evidence>
<feature type="compositionally biased region" description="Polar residues" evidence="1">
    <location>
        <begin position="58"/>
        <end position="74"/>
    </location>
</feature>
<keyword evidence="3" id="KW-1185">Reference proteome</keyword>
<evidence type="ECO:0000313" key="3">
    <source>
        <dbReference type="Proteomes" id="UP000241462"/>
    </source>
</evidence>
<dbReference type="Proteomes" id="UP000241462">
    <property type="component" value="Unassembled WGS sequence"/>
</dbReference>
<dbReference type="EMBL" id="KZ678438">
    <property type="protein sequence ID" value="PSR85762.1"/>
    <property type="molecule type" value="Genomic_DNA"/>
</dbReference>
<reference evidence="2 3" key="1">
    <citation type="journal article" date="2018" name="Mycol. Prog.">
        <title>Coniella lustricola, a new species from submerged detritus.</title>
        <authorList>
            <person name="Raudabaugh D.B."/>
            <person name="Iturriaga T."/>
            <person name="Carver A."/>
            <person name="Mondo S."/>
            <person name="Pangilinan J."/>
            <person name="Lipzen A."/>
            <person name="He G."/>
            <person name="Amirebrahimi M."/>
            <person name="Grigoriev I.V."/>
            <person name="Miller A.N."/>
        </authorList>
    </citation>
    <scope>NUCLEOTIDE SEQUENCE [LARGE SCALE GENOMIC DNA]</scope>
    <source>
        <strain evidence="2 3">B22-T-1</strain>
    </source>
</reference>
<name>A0A2T3A8L9_9PEZI</name>
<proteinExistence type="predicted"/>
<accession>A0A2T3A8L9</accession>
<sequence>MIEIGECKQPNHGPTIRTVQAVQAGSNPIINVSNPLLRLLQAGSSNATPMPRHRAGRVSSTHSAASEACTCNSI</sequence>
<dbReference type="InParanoid" id="A0A2T3A8L9"/>